<dbReference type="Proteomes" id="UP000789702">
    <property type="component" value="Unassembled WGS sequence"/>
</dbReference>
<dbReference type="EMBL" id="CAJVPU010019079">
    <property type="protein sequence ID" value="CAG8669627.1"/>
    <property type="molecule type" value="Genomic_DNA"/>
</dbReference>
<protein>
    <submittedName>
        <fullName evidence="1">251_t:CDS:1</fullName>
    </submittedName>
</protein>
<proteinExistence type="predicted"/>
<reference evidence="1" key="1">
    <citation type="submission" date="2021-06" db="EMBL/GenBank/DDBJ databases">
        <authorList>
            <person name="Kallberg Y."/>
            <person name="Tangrot J."/>
            <person name="Rosling A."/>
        </authorList>
    </citation>
    <scope>NUCLEOTIDE SEQUENCE</scope>
    <source>
        <strain evidence="1">IL203A</strain>
    </source>
</reference>
<keyword evidence="2" id="KW-1185">Reference proteome</keyword>
<gene>
    <name evidence="1" type="ORF">DHETER_LOCUS10124</name>
</gene>
<sequence>MENLEKASVKINDDSPVEMLLNGNLTLSKAHSLIIRMLDPSFNDPRYKFSFKFLNVDILDMQGLTLSNIISQNLIDMKRELYIKVTIDGSLSKYYDLGSLDDNLFNIRQKLHYEPIIPSSFKFLIGERLISETEEKNHGLRETLGDTDELFIYSTDKNSNKSVTICKYLQSGEIKKYIEYLPTAETLTQIRTLLNMGPNFIFRDGDKKINRSSEASIGWINIAWIENEKLQLKIYQDSDQEWNELVRQCDMGFTFKAGRVQLAKSQSFTIDITKIKPDEKNLYSGNAIFTREQKIDKSFKEQLTFNGGIAPSLPLSYLPYFSLLANASNESSESHNVTTKYSST</sequence>
<organism evidence="1 2">
    <name type="scientific">Dentiscutata heterogama</name>
    <dbReference type="NCBI Taxonomy" id="1316150"/>
    <lineage>
        <taxon>Eukaryota</taxon>
        <taxon>Fungi</taxon>
        <taxon>Fungi incertae sedis</taxon>
        <taxon>Mucoromycota</taxon>
        <taxon>Glomeromycotina</taxon>
        <taxon>Glomeromycetes</taxon>
        <taxon>Diversisporales</taxon>
        <taxon>Gigasporaceae</taxon>
        <taxon>Dentiscutata</taxon>
    </lineage>
</organism>
<name>A0ACA9NP67_9GLOM</name>
<feature type="non-terminal residue" evidence="1">
    <location>
        <position position="344"/>
    </location>
</feature>
<comment type="caution">
    <text evidence="1">The sequence shown here is derived from an EMBL/GenBank/DDBJ whole genome shotgun (WGS) entry which is preliminary data.</text>
</comment>
<evidence type="ECO:0000313" key="2">
    <source>
        <dbReference type="Proteomes" id="UP000789702"/>
    </source>
</evidence>
<accession>A0ACA9NP67</accession>
<evidence type="ECO:0000313" key="1">
    <source>
        <dbReference type="EMBL" id="CAG8669627.1"/>
    </source>
</evidence>